<accession>A0ABP1FVT6</accession>
<evidence type="ECO:0000256" key="1">
    <source>
        <dbReference type="ARBA" id="ARBA00007664"/>
    </source>
</evidence>
<dbReference type="InterPro" id="IPR008256">
    <property type="entry name" value="Peptidase_S1B"/>
</dbReference>
<dbReference type="Pfam" id="PF00089">
    <property type="entry name" value="Trypsin"/>
    <property type="match status" value="1"/>
</dbReference>
<evidence type="ECO:0000256" key="8">
    <source>
        <dbReference type="SAM" id="MobiDB-lite"/>
    </source>
</evidence>
<dbReference type="PRINTS" id="PR00839">
    <property type="entry name" value="V8PROTEASE"/>
</dbReference>
<name>A0ABP1FVT6_9CHLO</name>
<protein>
    <recommendedName>
        <fullName evidence="7">Serine protease</fullName>
        <ecNumber evidence="7">3.4.21.-</ecNumber>
    </recommendedName>
</protein>
<dbReference type="EC" id="3.4.21.-" evidence="7"/>
<keyword evidence="3 7" id="KW-0645">Protease</keyword>
<comment type="caution">
    <text evidence="10">The sequence shown here is derived from an EMBL/GenBank/DDBJ whole genome shotgun (WGS) entry which is preliminary data.</text>
</comment>
<feature type="compositionally biased region" description="Low complexity" evidence="8">
    <location>
        <begin position="464"/>
        <end position="479"/>
    </location>
</feature>
<feature type="signal peptide" evidence="7">
    <location>
        <begin position="1"/>
        <end position="19"/>
    </location>
</feature>
<evidence type="ECO:0000256" key="6">
    <source>
        <dbReference type="ARBA" id="ARBA00022825"/>
    </source>
</evidence>
<dbReference type="InterPro" id="IPR018114">
    <property type="entry name" value="TRYPSIN_HIS"/>
</dbReference>
<keyword evidence="5 7" id="KW-0378">Hydrolase</keyword>
<feature type="domain" description="Peptidase S1" evidence="9">
    <location>
        <begin position="191"/>
        <end position="399"/>
    </location>
</feature>
<evidence type="ECO:0000256" key="2">
    <source>
        <dbReference type="ARBA" id="ARBA00008764"/>
    </source>
</evidence>
<organism evidence="10 11">
    <name type="scientific">Coccomyxa viridis</name>
    <dbReference type="NCBI Taxonomy" id="1274662"/>
    <lineage>
        <taxon>Eukaryota</taxon>
        <taxon>Viridiplantae</taxon>
        <taxon>Chlorophyta</taxon>
        <taxon>core chlorophytes</taxon>
        <taxon>Trebouxiophyceae</taxon>
        <taxon>Trebouxiophyceae incertae sedis</taxon>
        <taxon>Coccomyxaceae</taxon>
        <taxon>Coccomyxa</taxon>
    </lineage>
</organism>
<keyword evidence="11" id="KW-1185">Reference proteome</keyword>
<dbReference type="PROSITE" id="PS00134">
    <property type="entry name" value="TRYPSIN_HIS"/>
    <property type="match status" value="1"/>
</dbReference>
<dbReference type="Gene3D" id="2.40.10.10">
    <property type="entry name" value="Trypsin-like serine proteases"/>
    <property type="match status" value="2"/>
</dbReference>
<dbReference type="PANTHER" id="PTHR15462:SF8">
    <property type="entry name" value="SERINE PROTEASE"/>
    <property type="match status" value="1"/>
</dbReference>
<comment type="similarity">
    <text evidence="2 7">Belongs to the peptidase S1B family.</text>
</comment>
<dbReference type="InterPro" id="IPR001254">
    <property type="entry name" value="Trypsin_dom"/>
</dbReference>
<dbReference type="EMBL" id="CAXHTA020000009">
    <property type="protein sequence ID" value="CAL5223998.1"/>
    <property type="molecule type" value="Genomic_DNA"/>
</dbReference>
<dbReference type="InterPro" id="IPR043504">
    <property type="entry name" value="Peptidase_S1_PA_chymotrypsin"/>
</dbReference>
<evidence type="ECO:0000256" key="4">
    <source>
        <dbReference type="ARBA" id="ARBA00022729"/>
    </source>
</evidence>
<evidence type="ECO:0000313" key="10">
    <source>
        <dbReference type="EMBL" id="CAL5223998.1"/>
    </source>
</evidence>
<evidence type="ECO:0000259" key="9">
    <source>
        <dbReference type="Pfam" id="PF00089"/>
    </source>
</evidence>
<dbReference type="SUPFAM" id="SSF50494">
    <property type="entry name" value="Trypsin-like serine proteases"/>
    <property type="match status" value="1"/>
</dbReference>
<feature type="compositionally biased region" description="Gly residues" evidence="8">
    <location>
        <begin position="454"/>
        <end position="463"/>
    </location>
</feature>
<evidence type="ECO:0000256" key="7">
    <source>
        <dbReference type="RuleBase" id="RU004296"/>
    </source>
</evidence>
<evidence type="ECO:0000256" key="5">
    <source>
        <dbReference type="ARBA" id="ARBA00022801"/>
    </source>
</evidence>
<gene>
    <name evidence="10" type="primary">g6613</name>
    <name evidence="10" type="ORF">VP750_LOCUS5657</name>
</gene>
<evidence type="ECO:0000256" key="3">
    <source>
        <dbReference type="ARBA" id="ARBA00022670"/>
    </source>
</evidence>
<sequence length="579" mass="59781">MVALAALLSLVLATLPVQGRHLSQGPQEEAADTPLAITGTSRPAYVHRVIPHGYDYEGNVTFIKKLALGSVLPVWSGTHGYNGNASARPQAPATHRTVLVTRDGRRFTKTLTLNAHRDGVFGEPRFPEATHKGEQAAPAEALSTEGRSLLQSGMVNTNTFNCVGCPSGGPDSRTLVQDTSVFPYSAIGQLMGQVTQNTALECTGTLIGTRHVLTAGHCVYDIHSTHKMVSSLDFAPGMNGHGKPNGVVQWQNVRILSQFQSQSTYSTTAINFDFALITLIADVAPTLGYFGIERGTGDVKYDINSAGYPADKSSGSMWLTTCSNVEYDFGGNQGVFKDVSQCTNNGCANILQHTCVASEGQSGAGMWDTTSRKIHSILTGKLSTTEGNSYYVGTKMDAFVYDTLNAWYQEDMGTGIPADDSVGGNGARANVPASAGAAAAASNAPVRASGGSAGAFPGLGGGQPTATSTASATTTAPSATSPPPGLFGGLLSGLNSVLSTSPTAANTTIVTAAGPTSAAPAPGPRPNAIADAQPTALLYPLITTNSGVSLVFDPLIRKPSEVAAAIVQDIASSVNSNGR</sequence>
<feature type="region of interest" description="Disordered" evidence="8">
    <location>
        <begin position="454"/>
        <end position="485"/>
    </location>
</feature>
<reference evidence="10 11" key="1">
    <citation type="submission" date="2024-06" db="EMBL/GenBank/DDBJ databases">
        <authorList>
            <person name="Kraege A."/>
            <person name="Thomma B."/>
        </authorList>
    </citation>
    <scope>NUCLEOTIDE SEQUENCE [LARGE SCALE GENOMIC DNA]</scope>
</reference>
<dbReference type="PANTHER" id="PTHR15462">
    <property type="entry name" value="SERINE PROTEASE"/>
    <property type="match status" value="1"/>
</dbReference>
<dbReference type="Proteomes" id="UP001497392">
    <property type="component" value="Unassembled WGS sequence"/>
</dbReference>
<dbReference type="InterPro" id="IPR050966">
    <property type="entry name" value="Glutamyl_endopeptidase"/>
</dbReference>
<feature type="chain" id="PRO_5044970467" description="Serine protease" evidence="7">
    <location>
        <begin position="20"/>
        <end position="579"/>
    </location>
</feature>
<comment type="similarity">
    <text evidence="1">Belongs to the peptidase S1 family.</text>
</comment>
<proteinExistence type="inferred from homology"/>
<evidence type="ECO:0000313" key="11">
    <source>
        <dbReference type="Proteomes" id="UP001497392"/>
    </source>
</evidence>
<keyword evidence="6 7" id="KW-0720">Serine protease</keyword>
<dbReference type="InterPro" id="IPR009003">
    <property type="entry name" value="Peptidase_S1_PA"/>
</dbReference>
<keyword evidence="4 7" id="KW-0732">Signal</keyword>